<accession>A0A176TFZ1</accession>
<dbReference type="STRING" id="1333662.LPB303_00675"/>
<evidence type="ECO:0000313" key="1">
    <source>
        <dbReference type="EMBL" id="OAD46800.1"/>
    </source>
</evidence>
<organism evidence="1 2">
    <name type="scientific">Polaribacter atrinae</name>
    <dbReference type="NCBI Taxonomy" id="1333662"/>
    <lineage>
        <taxon>Bacteria</taxon>
        <taxon>Pseudomonadati</taxon>
        <taxon>Bacteroidota</taxon>
        <taxon>Flavobacteriia</taxon>
        <taxon>Flavobacteriales</taxon>
        <taxon>Flavobacteriaceae</taxon>
    </lineage>
</organism>
<proteinExistence type="predicted"/>
<comment type="caution">
    <text evidence="1">The sequence shown here is derived from an EMBL/GenBank/DDBJ whole genome shotgun (WGS) entry which is preliminary data.</text>
</comment>
<dbReference type="AlphaFoldDB" id="A0A176TFZ1"/>
<reference evidence="1 2" key="1">
    <citation type="submission" date="2016-02" db="EMBL/GenBank/DDBJ databases">
        <title>Draft genome sequence of Polaribacter atrinae KACC17473.</title>
        <authorList>
            <person name="Shin S.-K."/>
            <person name="Yi H."/>
        </authorList>
    </citation>
    <scope>NUCLEOTIDE SEQUENCE [LARGE SCALE GENOMIC DNA]</scope>
    <source>
        <strain evidence="1 2">KACC 17473</strain>
    </source>
</reference>
<keyword evidence="2" id="KW-1185">Reference proteome</keyword>
<gene>
    <name evidence="1" type="ORF">LPB303_00675</name>
</gene>
<evidence type="ECO:0000313" key="2">
    <source>
        <dbReference type="Proteomes" id="UP000076923"/>
    </source>
</evidence>
<dbReference type="Proteomes" id="UP000076923">
    <property type="component" value="Unassembled WGS sequence"/>
</dbReference>
<protein>
    <recommendedName>
        <fullName evidence="3">DUF4302 domain-containing protein</fullName>
    </recommendedName>
</protein>
<name>A0A176TFZ1_9FLAO</name>
<dbReference type="Pfam" id="PF14135">
    <property type="entry name" value="DUF4302"/>
    <property type="match status" value="1"/>
</dbReference>
<dbReference type="InterPro" id="IPR025396">
    <property type="entry name" value="DUF4302"/>
</dbReference>
<dbReference type="EMBL" id="LVWE01000001">
    <property type="protein sequence ID" value="OAD46800.1"/>
    <property type="molecule type" value="Genomic_DNA"/>
</dbReference>
<evidence type="ECO:0008006" key="3">
    <source>
        <dbReference type="Google" id="ProtNLM"/>
    </source>
</evidence>
<sequence length="391" mass="43430">MATSCIDNTEEMVFEESSSERIQNAISEYKELLISSENGWVVEYYVGVDQSYGGYNFVMKFNEDLTANVVMELGFDDPQSNMYNVIASGGPVLTLNTYNWLTHFFANPSSTNADGFEGDYEFFLLSSTEDTITMKGKKFGNIMKMIKLTETPEEYLTKVTGINDYLSAASGFINIDGTVSPISLSGRHVVLPSEDLDVAFIYTDNGIKLYETTIINGNEVSDFTLDTEADQLVSLDGSTIIELATFPVDMAQDWFIEDVTDANNVSTSFYNSFVDVYNVNYATWGEILSTKILIGNTTIGGLTEQAILFRSGNYSAQYIISFSPVYGGSNQIAMSKVEPGLNWTFYTQLEPLLDLIIGGSPYTTELNSEDNPTEVKYVSNADADFWFVIKL</sequence>